<name>A0A4D7AQK7_9FIRM</name>
<proteinExistence type="predicted"/>
<evidence type="ECO:0000256" key="1">
    <source>
        <dbReference type="SAM" id="MobiDB-lite"/>
    </source>
</evidence>
<dbReference type="SUPFAM" id="SSF49478">
    <property type="entry name" value="Cna protein B-type domain"/>
    <property type="match status" value="2"/>
</dbReference>
<dbReference type="KEGG" id="obj:EIO64_01530"/>
<dbReference type="EMBL" id="CP034413">
    <property type="protein sequence ID" value="QCI58066.1"/>
    <property type="molecule type" value="Genomic_DNA"/>
</dbReference>
<dbReference type="Proteomes" id="UP000298642">
    <property type="component" value="Chromosome"/>
</dbReference>
<dbReference type="RefSeq" id="WP_136890726.1">
    <property type="nucleotide sequence ID" value="NZ_CP034413.3"/>
</dbReference>
<dbReference type="Gene3D" id="2.60.40.1140">
    <property type="entry name" value="Collagen-binding surface protein Cna, B-type domain"/>
    <property type="match status" value="3"/>
</dbReference>
<gene>
    <name evidence="3" type="ORF">EIO64_01530</name>
</gene>
<sequence>MLYRGKRVRERGRLPKGKFPKKGGRRLVSGLLALVLCLTLVPVIYADTVVTVTSWYAAGAFEENTLYWVDNNNEDGVRPGANTYQPSLWFRIDNGEWIELKGGEDSTLSGVGLSAMPKMTVADNGNNTYTVSVPTGVLPEAIETTTSDGYGGETSTESRVEWIMGPSEGVDGYSPVEVNNGNVSEYPSAGDNYGWYYVLEDEFNFRVQLRWGNLGGAEGIAEAIYNSFDFVVDTNYTASSLRRLLAEMKDQMKIEEDPDGDPDNPTSGTVTVSGLWKYNLDGSRINYSVEETREGDGKGDGRLDAADGIAAGALPEGDYFQISYDNSSTPNVGTEVGKLYDGGSLYLTLTGVKDYQASKVWEDAADPDHRPAGELQLWRYRAGQSYTTAAPVRDDGGSILTVPLNGQEKQDIQFAELPKYDSEGYEYIYVVREYLTGEHAGDYTQVFGAVGEDGGVTDIIWALDEDSGTLKKLTSEDADFARETNNTYLYNGGTLSNKLSGTVTVNATKIWKAAAFQSALEDVRVELTLQARPVGSEDPWEDTEITETLGTEETGKFTAENLGGLSVSASAPKYDNQGRELEYRWVESVVYQGENKTNLLDNNSFTLSGGGSRGDAKYRVTDVENGNTTEITNAVSNQIDYTVEKKWKSGAQEGPVTFALYRTIGEQSLTETCKVLTFTMDAGGTVNVDFTKENAFIDAIDGEISIQFSEAWKALLQNLPEYDEEGRRYEYLILEENGNPTYETSIDSSTGDYTTIVTNGPGGSHRILVQKNWVDDSDAAHREPVEVTVYSRNGDEVIVSVTLGESQEDGDPIWYAWAGIGELTPDQVYIRETKIGAIAVLGTEGAPTEGEINAPGITRDTVPGRNHAYEATYDREKIAGETVCTVTNRRLGNVDLTVTKDWRDGGGDGVGELQAALENTPGLTLAVKLKIAASDDTEGQFKIYQKDGFGYVNLGGGDVQIQDRRERRVSSIQPILTADTKSNSLDFWNLPKYDTNGTVVRYTVEEVWLDGGNEITLDQLRTISPEVYALWTTYTSSVKEKSYTVNDGENKNDEQKITLTNKRTGVTDAVWYKQWYDIYMYGSGSRPDIYLDIYRTVHTSAAEDGIETELIYPSYRWTNEGLLPPETEVPSEGAGDPAGEEPGTASGDNGSADRQYFWRAELENLPKYDDWGYKITYSAVERTSVNASDFDYAIAEYWTGETCLGTRDEADPGMEAAYEAQTTNLDGVNPPVSQDASSSYAKYALNANGTFVNRLNKPVAIEGRKLWTNLPAGYPAVDLPNVTFALYRRVQGSGEAFDFGGAPIATLTVQDWSGLKNYTFRLLYEGKNIIDDGAGTVRPESEDQPRLPKYTEEGKLYEYVLREEGITGANGLPLDGTGEGPQESLDLFDIQEISNTFQVENVFHSPTGSLSVKKILELPLGGDDLPIAYPAVRFHLYRVYIQNNGQPSAQELVRTATWSSEEVEAAYQQRGDSTTVETVLSFTGLEQYAPNGSLYLYHVEEDKSFLGGYDTWCGPGDLEAQDVTGDGYTVGGLLPHEEREEADATFLNSRKAVQTEFVTLTGQKAWEDFYDAFGLRPDAPYEEGKDGTLVPVIRLTVTRRAAAQEGRATRTSRRS</sequence>
<evidence type="ECO:0000313" key="3">
    <source>
        <dbReference type="EMBL" id="QCI58066.1"/>
    </source>
</evidence>
<dbReference type="Pfam" id="PF05738">
    <property type="entry name" value="Cna_B"/>
    <property type="match status" value="2"/>
</dbReference>
<evidence type="ECO:0000259" key="2">
    <source>
        <dbReference type="Pfam" id="PF05738"/>
    </source>
</evidence>
<keyword evidence="4" id="KW-1185">Reference proteome</keyword>
<reference evidence="4" key="1">
    <citation type="submission" date="2018-12" db="EMBL/GenBank/DDBJ databases">
        <title>Dusodibacter welbiota gen. nov., sp. nov., isolated from human faeces and emended description of the Oscillibacter genus.</title>
        <authorList>
            <person name="Le Roy T."/>
            <person name="Van der Smissen P."/>
            <person name="Delzenne N."/>
            <person name="Muccioli G."/>
            <person name="Collet J.F."/>
            <person name="Cani P.D."/>
        </authorList>
    </citation>
    <scope>NUCLEOTIDE SEQUENCE [LARGE SCALE GENOMIC DNA]</scope>
    <source>
        <strain evidence="4">J115</strain>
    </source>
</reference>
<evidence type="ECO:0000313" key="4">
    <source>
        <dbReference type="Proteomes" id="UP000298642"/>
    </source>
</evidence>
<feature type="domain" description="CNA-B" evidence="2">
    <location>
        <begin position="357"/>
        <end position="435"/>
    </location>
</feature>
<organism evidence="3 4">
    <name type="scientific">Dysosmobacter welbionis</name>
    <dbReference type="NCBI Taxonomy" id="2093857"/>
    <lineage>
        <taxon>Bacteria</taxon>
        <taxon>Bacillati</taxon>
        <taxon>Bacillota</taxon>
        <taxon>Clostridia</taxon>
        <taxon>Eubacteriales</taxon>
        <taxon>Oscillospiraceae</taxon>
        <taxon>Dysosmobacter</taxon>
    </lineage>
</organism>
<dbReference type="InterPro" id="IPR008454">
    <property type="entry name" value="Collagen-bd_Cna-like_B-typ_dom"/>
</dbReference>
<accession>A0A4D7AQK7</accession>
<feature type="region of interest" description="Disordered" evidence="1">
    <location>
        <begin position="1122"/>
        <end position="1151"/>
    </location>
</feature>
<feature type="compositionally biased region" description="Low complexity" evidence="1">
    <location>
        <begin position="1130"/>
        <end position="1145"/>
    </location>
</feature>
<feature type="domain" description="CNA-B" evidence="2">
    <location>
        <begin position="705"/>
        <end position="759"/>
    </location>
</feature>
<protein>
    <submittedName>
        <fullName evidence="3">Cna B-type domain-containing protein</fullName>
    </submittedName>
</protein>